<evidence type="ECO:0000313" key="4">
    <source>
        <dbReference type="Proteomes" id="UP000059425"/>
    </source>
</evidence>
<dbReference type="InterPro" id="IPR036188">
    <property type="entry name" value="FAD/NAD-bd_sf"/>
</dbReference>
<dbReference type="InterPro" id="IPR006076">
    <property type="entry name" value="FAD-dep_OxRdtase"/>
</dbReference>
<evidence type="ECO:0000256" key="1">
    <source>
        <dbReference type="ARBA" id="ARBA00023002"/>
    </source>
</evidence>
<organism evidence="3 4">
    <name type="scientific">Pseudomonas fluorescens</name>
    <dbReference type="NCBI Taxonomy" id="294"/>
    <lineage>
        <taxon>Bacteria</taxon>
        <taxon>Pseudomonadati</taxon>
        <taxon>Pseudomonadota</taxon>
        <taxon>Gammaproteobacteria</taxon>
        <taxon>Pseudomonadales</taxon>
        <taxon>Pseudomonadaceae</taxon>
        <taxon>Pseudomonas</taxon>
    </lineage>
</organism>
<dbReference type="OrthoDB" id="9815989at2"/>
<reference evidence="3 4" key="2">
    <citation type="journal article" date="2018" name="Nature">
        <title>Mutant phenotypes for thousands of bacterial genes of unknown function.</title>
        <authorList>
            <person name="Price M.N."/>
            <person name="Wetmore K.M."/>
            <person name="Waters R.J."/>
            <person name="Callaghan M."/>
            <person name="Ray J."/>
            <person name="Liu H."/>
            <person name="Kuehl J.V."/>
            <person name="Melnyk R.A."/>
            <person name="Lamson J.S."/>
            <person name="Suh Y."/>
            <person name="Carlson H.K."/>
            <person name="Esquivel Z."/>
            <person name="Sadeeshkumar H."/>
            <person name="Chakraborty R."/>
            <person name="Zane G.M."/>
            <person name="Rubin B.E."/>
            <person name="Wall J.D."/>
            <person name="Visel A."/>
            <person name="Bristow J."/>
            <person name="Blow M.J."/>
            <person name="Arkin A.P."/>
            <person name="Deutschbauer A.M."/>
        </authorList>
    </citation>
    <scope>NUCLEOTIDE SEQUENCE [LARGE SCALE GENOMIC DNA]</scope>
    <source>
        <strain evidence="3 4">FW300-N2C3</strain>
    </source>
</reference>
<proteinExistence type="predicted"/>
<sequence length="388" mass="41257">MNKRTDDVLIIGGGLQGCSIGLFLARSGWKVTLIDKGLPGRHASGVNAGGLRLLMRDVREYPLSIRAMEMWKDLGSIVGHEQTLACEVQLGSSQIALALDDAEMKWVRDRHQKMMRRGYTSEEFIDAHELHQMLPGLADSALGGLISRGDGHANPASASQAFRRAAETAGVVIHERCAVKALDQCSSGRWAARTERGLIEANWVINCAGAWGSQVAASLGDELPMRVLALSMMVTARVKPFIEPVVIGIDRPLSFKQSAVGSLVIGGGISGKPCLDDGTSFTVMDRMASSAAATLEAFPVLAGVPVLRTWTGLEGATPDGVPYIGPSATHKGLWHVFGFCGHGFQLAPAVGETVAHSLISGSVHPLIEPFSTTRFTSSPSAQLQGQKQ</sequence>
<dbReference type="PANTHER" id="PTHR13847:SF287">
    <property type="entry name" value="FAD-DEPENDENT OXIDOREDUCTASE DOMAIN-CONTAINING PROTEIN 1"/>
    <property type="match status" value="1"/>
</dbReference>
<dbReference type="Gene3D" id="3.30.9.10">
    <property type="entry name" value="D-Amino Acid Oxidase, subunit A, domain 2"/>
    <property type="match status" value="1"/>
</dbReference>
<dbReference type="SUPFAM" id="SSF51905">
    <property type="entry name" value="FAD/NAD(P)-binding domain"/>
    <property type="match status" value="1"/>
</dbReference>
<dbReference type="Gene3D" id="3.50.50.60">
    <property type="entry name" value="FAD/NAD(P)-binding domain"/>
    <property type="match status" value="1"/>
</dbReference>
<reference evidence="4" key="1">
    <citation type="submission" date="2015-09" db="EMBL/GenBank/DDBJ databases">
        <title>Whole genome sequence of Pseudomonas fluorescens FW300-N2C3.</title>
        <authorList>
            <person name="Ray J."/>
            <person name="Melnyk R."/>
            <person name="Deutschbauer A."/>
        </authorList>
    </citation>
    <scope>NUCLEOTIDE SEQUENCE [LARGE SCALE GENOMIC DNA]</scope>
    <source>
        <strain evidence="4">FW300-N2C3</strain>
    </source>
</reference>
<dbReference type="Pfam" id="PF01266">
    <property type="entry name" value="DAO"/>
    <property type="match status" value="1"/>
</dbReference>
<dbReference type="GO" id="GO:0005737">
    <property type="term" value="C:cytoplasm"/>
    <property type="evidence" value="ECO:0007669"/>
    <property type="project" value="TreeGrafter"/>
</dbReference>
<dbReference type="Proteomes" id="UP000059425">
    <property type="component" value="Chromosome"/>
</dbReference>
<evidence type="ECO:0000259" key="2">
    <source>
        <dbReference type="Pfam" id="PF01266"/>
    </source>
</evidence>
<evidence type="ECO:0000313" key="3">
    <source>
        <dbReference type="EMBL" id="ALI10836.1"/>
    </source>
</evidence>
<protein>
    <submittedName>
        <fullName evidence="3">Sarcosine oxidase subunit beta</fullName>
    </submittedName>
</protein>
<dbReference type="EMBL" id="CP012831">
    <property type="protein sequence ID" value="ALI10836.1"/>
    <property type="molecule type" value="Genomic_DNA"/>
</dbReference>
<dbReference type="RefSeq" id="WP_060742920.1">
    <property type="nucleotide sequence ID" value="NZ_CP012831.1"/>
</dbReference>
<dbReference type="PANTHER" id="PTHR13847">
    <property type="entry name" value="SARCOSINE DEHYDROGENASE-RELATED"/>
    <property type="match status" value="1"/>
</dbReference>
<gene>
    <name evidence="3" type="ORF">AO356_29780</name>
</gene>
<accession>A0A0N7H385</accession>
<dbReference type="PROSITE" id="PS51257">
    <property type="entry name" value="PROKAR_LIPOPROTEIN"/>
    <property type="match status" value="1"/>
</dbReference>
<name>A0A0N7H385_PSEFL</name>
<feature type="domain" description="FAD dependent oxidoreductase" evidence="2">
    <location>
        <begin position="7"/>
        <end position="356"/>
    </location>
</feature>
<dbReference type="GO" id="GO:0016491">
    <property type="term" value="F:oxidoreductase activity"/>
    <property type="evidence" value="ECO:0007669"/>
    <property type="project" value="UniProtKB-KW"/>
</dbReference>
<dbReference type="AlphaFoldDB" id="A0A0N7H385"/>
<keyword evidence="1" id="KW-0560">Oxidoreductase</keyword>